<organism evidence="1 2">
    <name type="scientific">Yoonia rosea</name>
    <dbReference type="NCBI Taxonomy" id="287098"/>
    <lineage>
        <taxon>Bacteria</taxon>
        <taxon>Pseudomonadati</taxon>
        <taxon>Pseudomonadota</taxon>
        <taxon>Alphaproteobacteria</taxon>
        <taxon>Rhodobacterales</taxon>
        <taxon>Paracoccaceae</taxon>
        <taxon>Yoonia</taxon>
    </lineage>
</organism>
<dbReference type="AlphaFoldDB" id="A0A1R3X1S3"/>
<gene>
    <name evidence="1" type="ORF">SAMN05421665_1623</name>
</gene>
<dbReference type="Proteomes" id="UP000186997">
    <property type="component" value="Unassembled WGS sequence"/>
</dbReference>
<keyword evidence="2" id="KW-1185">Reference proteome</keyword>
<protein>
    <submittedName>
        <fullName evidence="1">Uncharacterized protein</fullName>
    </submittedName>
</protein>
<reference evidence="2" key="1">
    <citation type="submission" date="2017-01" db="EMBL/GenBank/DDBJ databases">
        <authorList>
            <person name="Varghese N."/>
            <person name="Submissions S."/>
        </authorList>
    </citation>
    <scope>NUCLEOTIDE SEQUENCE [LARGE SCALE GENOMIC DNA]</scope>
    <source>
        <strain evidence="2">DSM 29591</strain>
    </source>
</reference>
<evidence type="ECO:0000313" key="1">
    <source>
        <dbReference type="EMBL" id="SIT83228.1"/>
    </source>
</evidence>
<dbReference type="STRING" id="287098.SAMN05421665_1623"/>
<accession>A0A1R3X1S3</accession>
<name>A0A1R3X1S3_9RHOB</name>
<dbReference type="EMBL" id="FTPR01000001">
    <property type="protein sequence ID" value="SIT83228.1"/>
    <property type="molecule type" value="Genomic_DNA"/>
</dbReference>
<sequence length="213" mass="23603">MIFASVNRKLTRQSRREIAQFRVAFQQGYSGSGYYGTVGNVAGRNNAVSAADSLYRYPSPHRPAYSPGRPITEIRLSARKNRRDIGYHGEIAIHRGADCTNCGAVDITTIGLRLCRRHQSSLRQWQYLVWQVASITTQSAVSLARQVVSWLPRCLAQTAQEQCSLVPPLAYCATTQASAPAAKVNHRARLGRAIKRSRRRGVPPMAVFSFLGT</sequence>
<proteinExistence type="predicted"/>
<evidence type="ECO:0000313" key="2">
    <source>
        <dbReference type="Proteomes" id="UP000186997"/>
    </source>
</evidence>